<dbReference type="PROSITE" id="PS01295">
    <property type="entry name" value="ISPD"/>
    <property type="match status" value="1"/>
</dbReference>
<dbReference type="GO" id="GO:0003824">
    <property type="term" value="F:catalytic activity"/>
    <property type="evidence" value="ECO:0007669"/>
    <property type="project" value="InterPro"/>
</dbReference>
<evidence type="ECO:0000313" key="1">
    <source>
        <dbReference type="EMBL" id="GBO32348.1"/>
    </source>
</evidence>
<gene>
    <name evidence="1" type="ORF">AVEN_125761_1</name>
    <name evidence="2" type="ORF">AVEN_214688_1</name>
</gene>
<dbReference type="InterPro" id="IPR052709">
    <property type="entry name" value="Transposase-MT_Hybrid"/>
</dbReference>
<dbReference type="GO" id="GO:0003676">
    <property type="term" value="F:nucleic acid binding"/>
    <property type="evidence" value="ECO:0007669"/>
    <property type="project" value="InterPro"/>
</dbReference>
<dbReference type="EMBL" id="BGPR01055807">
    <property type="protein sequence ID" value="GBO32348.1"/>
    <property type="molecule type" value="Genomic_DNA"/>
</dbReference>
<dbReference type="Proteomes" id="UP000499080">
    <property type="component" value="Unassembled WGS sequence"/>
</dbReference>
<dbReference type="PANTHER" id="PTHR46060:SF1">
    <property type="entry name" value="MARINER MOS1 TRANSPOSASE-LIKE PROTEIN"/>
    <property type="match status" value="1"/>
</dbReference>
<evidence type="ECO:0000313" key="3">
    <source>
        <dbReference type="Proteomes" id="UP000499080"/>
    </source>
</evidence>
<dbReference type="Gene3D" id="3.30.420.10">
    <property type="entry name" value="Ribonuclease H-like superfamily/Ribonuclease H"/>
    <property type="match status" value="1"/>
</dbReference>
<evidence type="ECO:0008006" key="4">
    <source>
        <dbReference type="Google" id="ProtNLM"/>
    </source>
</evidence>
<dbReference type="InterPro" id="IPR018294">
    <property type="entry name" value="ISPD_synthase_CS"/>
</dbReference>
<evidence type="ECO:0000313" key="2">
    <source>
        <dbReference type="EMBL" id="GBO32355.1"/>
    </source>
</evidence>
<sequence length="150" mass="17481">MAHGIDAPAKCELRSVIRFLQAEGWFTENDQCSCFLRLLRRAILIFKVVLIHDSARRHSTFVIQQLLEQFNWDVSYHPAYSPDLATSDFHLFPELNNWQGGQSFQKNEEIQSKFKAYLTLLVGTFFEKGIGNLVHRYENCLNLHGDYVEK</sequence>
<accession>A0A4Y2W745</accession>
<organism evidence="1 3">
    <name type="scientific">Araneus ventricosus</name>
    <name type="common">Orbweaver spider</name>
    <name type="synonym">Epeira ventricosa</name>
    <dbReference type="NCBI Taxonomy" id="182803"/>
    <lineage>
        <taxon>Eukaryota</taxon>
        <taxon>Metazoa</taxon>
        <taxon>Ecdysozoa</taxon>
        <taxon>Arthropoda</taxon>
        <taxon>Chelicerata</taxon>
        <taxon>Arachnida</taxon>
        <taxon>Araneae</taxon>
        <taxon>Araneomorphae</taxon>
        <taxon>Entelegynae</taxon>
        <taxon>Araneoidea</taxon>
        <taxon>Araneidae</taxon>
        <taxon>Araneus</taxon>
    </lineage>
</organism>
<dbReference type="InterPro" id="IPR036397">
    <property type="entry name" value="RNaseH_sf"/>
</dbReference>
<protein>
    <recommendedName>
        <fullName evidence="4">Histone-lysine N-methyltransferase SETMAR</fullName>
    </recommendedName>
</protein>
<dbReference type="PANTHER" id="PTHR46060">
    <property type="entry name" value="MARINER MOS1 TRANSPOSASE-LIKE PROTEIN"/>
    <property type="match status" value="1"/>
</dbReference>
<reference evidence="1 3" key="1">
    <citation type="journal article" date="2019" name="Sci. Rep.">
        <title>Orb-weaving spider Araneus ventricosus genome elucidates the spidroin gene catalogue.</title>
        <authorList>
            <person name="Kono N."/>
            <person name="Nakamura H."/>
            <person name="Ohtoshi R."/>
            <person name="Moran D.A.P."/>
            <person name="Shinohara A."/>
            <person name="Yoshida Y."/>
            <person name="Fujiwara M."/>
            <person name="Mori M."/>
            <person name="Tomita M."/>
            <person name="Arakawa K."/>
        </authorList>
    </citation>
    <scope>NUCLEOTIDE SEQUENCE [LARGE SCALE GENOMIC DNA]</scope>
</reference>
<name>A0A4Y2W745_ARAVE</name>
<proteinExistence type="predicted"/>
<comment type="caution">
    <text evidence="1">The sequence shown here is derived from an EMBL/GenBank/DDBJ whole genome shotgun (WGS) entry which is preliminary data.</text>
</comment>
<keyword evidence="3" id="KW-1185">Reference proteome</keyword>
<dbReference type="OrthoDB" id="10042427at2759"/>
<dbReference type="GO" id="GO:0008299">
    <property type="term" value="P:isoprenoid biosynthetic process"/>
    <property type="evidence" value="ECO:0007669"/>
    <property type="project" value="InterPro"/>
</dbReference>
<dbReference type="EMBL" id="BGPR01055811">
    <property type="protein sequence ID" value="GBO32355.1"/>
    <property type="molecule type" value="Genomic_DNA"/>
</dbReference>
<dbReference type="AlphaFoldDB" id="A0A4Y2W745"/>